<name>X1KZI7_9ZZZZ</name>
<accession>X1KZI7</accession>
<comment type="caution">
    <text evidence="1">The sequence shown here is derived from an EMBL/GenBank/DDBJ whole genome shotgun (WGS) entry which is preliminary data.</text>
</comment>
<dbReference type="AlphaFoldDB" id="X1KZI7"/>
<organism evidence="1">
    <name type="scientific">marine sediment metagenome</name>
    <dbReference type="NCBI Taxonomy" id="412755"/>
    <lineage>
        <taxon>unclassified sequences</taxon>
        <taxon>metagenomes</taxon>
        <taxon>ecological metagenomes</taxon>
    </lineage>
</organism>
<gene>
    <name evidence="1" type="ORF">S03H2_70643</name>
</gene>
<protein>
    <submittedName>
        <fullName evidence="1">Uncharacterized protein</fullName>
    </submittedName>
</protein>
<sequence>EMKHQLDLLHNKMSNPDEVKNYVRESLTSLKKSREEVNEYLSSANF</sequence>
<feature type="non-terminal residue" evidence="1">
    <location>
        <position position="1"/>
    </location>
</feature>
<dbReference type="EMBL" id="BARU01047011">
    <property type="protein sequence ID" value="GAH95599.1"/>
    <property type="molecule type" value="Genomic_DNA"/>
</dbReference>
<proteinExistence type="predicted"/>
<evidence type="ECO:0000313" key="1">
    <source>
        <dbReference type="EMBL" id="GAH95599.1"/>
    </source>
</evidence>
<reference evidence="1" key="1">
    <citation type="journal article" date="2014" name="Front. Microbiol.">
        <title>High frequency of phylogenetically diverse reductive dehalogenase-homologous genes in deep subseafloor sedimentary metagenomes.</title>
        <authorList>
            <person name="Kawai M."/>
            <person name="Futagami T."/>
            <person name="Toyoda A."/>
            <person name="Takaki Y."/>
            <person name="Nishi S."/>
            <person name="Hori S."/>
            <person name="Arai W."/>
            <person name="Tsubouchi T."/>
            <person name="Morono Y."/>
            <person name="Uchiyama I."/>
            <person name="Ito T."/>
            <person name="Fujiyama A."/>
            <person name="Inagaki F."/>
            <person name="Takami H."/>
        </authorList>
    </citation>
    <scope>NUCLEOTIDE SEQUENCE</scope>
    <source>
        <strain evidence="1">Expedition CK06-06</strain>
    </source>
</reference>